<name>A0A8H3BU91_9AGAM</name>
<comment type="caution">
    <text evidence="2">The sequence shown here is derived from an EMBL/GenBank/DDBJ whole genome shotgun (WGS) entry which is preliminary data.</text>
</comment>
<sequence length="257" mass="29481">MLLSISPGTYTIRDTDSGRVLDYYGGQTRIGTWEQNHGDNQKASAHTLEFHPQLLLNTIQWHVKCYPGNLGYAIQNVHTKKYIPMKTDGSYMHGADESDAAMFNLEHQFQNYYLIRSIETNAYLDHPYIELDGSYTPVGFTNKDTPQGCFWRLEKINDNTGSVLKPRRNKPISKPPESQPNTSFQGSSSVYTDDVYLYTDMLFNMPRMPFTRDQRVAALDWARKLGATNVPTIESFDECERRLEATMGNRNNPCRNE</sequence>
<dbReference type="Proteomes" id="UP000663853">
    <property type="component" value="Unassembled WGS sequence"/>
</dbReference>
<dbReference type="InterPro" id="IPR035992">
    <property type="entry name" value="Ricin_B-like_lectins"/>
</dbReference>
<reference evidence="2" key="1">
    <citation type="submission" date="2021-01" db="EMBL/GenBank/DDBJ databases">
        <authorList>
            <person name="Kaushik A."/>
        </authorList>
    </citation>
    <scope>NUCLEOTIDE SEQUENCE</scope>
    <source>
        <strain evidence="2">AG6-10EEA</strain>
    </source>
</reference>
<proteinExistence type="predicted"/>
<dbReference type="EMBL" id="CAJMXA010001564">
    <property type="protein sequence ID" value="CAE6464277.1"/>
    <property type="molecule type" value="Genomic_DNA"/>
</dbReference>
<dbReference type="CDD" id="cd00161">
    <property type="entry name" value="beta-trefoil_Ricin-like"/>
    <property type="match status" value="1"/>
</dbReference>
<accession>A0A8H3BU91</accession>
<gene>
    <name evidence="2" type="ORF">RDB_LOCUS65507</name>
</gene>
<evidence type="ECO:0000313" key="3">
    <source>
        <dbReference type="Proteomes" id="UP000663853"/>
    </source>
</evidence>
<organism evidence="2 3">
    <name type="scientific">Rhizoctonia solani</name>
    <dbReference type="NCBI Taxonomy" id="456999"/>
    <lineage>
        <taxon>Eukaryota</taxon>
        <taxon>Fungi</taxon>
        <taxon>Dikarya</taxon>
        <taxon>Basidiomycota</taxon>
        <taxon>Agaricomycotina</taxon>
        <taxon>Agaricomycetes</taxon>
        <taxon>Cantharellales</taxon>
        <taxon>Ceratobasidiaceae</taxon>
        <taxon>Rhizoctonia</taxon>
    </lineage>
</organism>
<dbReference type="Gene3D" id="2.80.10.50">
    <property type="match status" value="1"/>
</dbReference>
<evidence type="ECO:0000313" key="2">
    <source>
        <dbReference type="EMBL" id="CAE6464277.1"/>
    </source>
</evidence>
<dbReference type="AlphaFoldDB" id="A0A8H3BU91"/>
<protein>
    <submittedName>
        <fullName evidence="2">Uncharacterized protein</fullName>
    </submittedName>
</protein>
<evidence type="ECO:0000256" key="1">
    <source>
        <dbReference type="SAM" id="MobiDB-lite"/>
    </source>
</evidence>
<dbReference type="SUPFAM" id="SSF50370">
    <property type="entry name" value="Ricin B-like lectins"/>
    <property type="match status" value="1"/>
</dbReference>
<feature type="region of interest" description="Disordered" evidence="1">
    <location>
        <begin position="161"/>
        <end position="187"/>
    </location>
</feature>